<accession>A0AAU8S4R4</accession>
<dbReference type="RefSeq" id="WP_019471994.1">
    <property type="nucleotide sequence ID" value="NZ_CP010979.1"/>
</dbReference>
<dbReference type="Proteomes" id="UP000033260">
    <property type="component" value="Chromosome"/>
</dbReference>
<sequence>MNTYIQVMLRRNSDKSAKRFKEIMQSHSEVRSCDFYRADTCILQLQLETPFCLEGFIQNALSSTGCVEGVQHGQRYRRLTEDV</sequence>
<protein>
    <submittedName>
        <fullName evidence="1">Uncharacterized protein</fullName>
    </submittedName>
</protein>
<dbReference type="AlphaFoldDB" id="A0AAU8S4R4"/>
<name>A0AAU8S4R4_PSEPU</name>
<organism evidence="1 2">
    <name type="scientific">Pseudomonas putida S13.1.2</name>
    <dbReference type="NCBI Taxonomy" id="1384061"/>
    <lineage>
        <taxon>Bacteria</taxon>
        <taxon>Pseudomonadati</taxon>
        <taxon>Pseudomonadota</taxon>
        <taxon>Gammaproteobacteria</taxon>
        <taxon>Pseudomonadales</taxon>
        <taxon>Pseudomonadaceae</taxon>
        <taxon>Pseudomonas</taxon>
    </lineage>
</organism>
<gene>
    <name evidence="1" type="ORF">N805_02915</name>
</gene>
<evidence type="ECO:0000313" key="1">
    <source>
        <dbReference type="EMBL" id="AJQ46231.1"/>
    </source>
</evidence>
<proteinExistence type="predicted"/>
<dbReference type="EMBL" id="CP010979">
    <property type="protein sequence ID" value="AJQ46231.1"/>
    <property type="molecule type" value="Genomic_DNA"/>
</dbReference>
<evidence type="ECO:0000313" key="2">
    <source>
        <dbReference type="Proteomes" id="UP000033260"/>
    </source>
</evidence>
<reference evidence="1 2" key="1">
    <citation type="submission" date="2015-02" db="EMBL/GenBank/DDBJ databases">
        <title>Complete Genome Sequencing of Pseudomonas putida S13.1.2.</title>
        <authorList>
            <person name="Chong T.M."/>
            <person name="Chan K.G."/>
            <person name="Dessaux Y."/>
        </authorList>
    </citation>
    <scope>NUCLEOTIDE SEQUENCE [LARGE SCALE GENOMIC DNA]</scope>
    <source>
        <strain evidence="1 2">S13.1.2</strain>
    </source>
</reference>